<dbReference type="PANTHER" id="PTHR28077">
    <property type="entry name" value="INOSITOL PHOSPHORYLCERAMIDE SYNTHASE REGULATORY SUBUNIT KEI1"/>
    <property type="match status" value="1"/>
</dbReference>
<sequence>MPLFRPRNCFGCVPLYHAAIIITVFGMLNKLSGIYGFISMDFQDPLAFISYIYSLFAIAAFAYGGYAIKSDSIVALRRYTIFYWADLISNAVLTALFSVRWFVFTDHSLPESAEDQISEEEHEKSFAMESAVSIAILVTLWLVHVYFGFVLTSYYHSIKSRGLKAVPVSFDRTSGGFDDEYELDEEAESTFRGYKPVNTEDSRANKLN</sequence>
<keyword evidence="2" id="KW-0812">Transmembrane</keyword>
<feature type="compositionally biased region" description="Basic and acidic residues" evidence="1">
    <location>
        <begin position="198"/>
        <end position="208"/>
    </location>
</feature>
<dbReference type="AlphaFoldDB" id="A0AAD5HGM5"/>
<dbReference type="EMBL" id="MU620895">
    <property type="protein sequence ID" value="KAI8583682.1"/>
    <property type="molecule type" value="Genomic_DNA"/>
</dbReference>
<name>A0AAD5HGM5_UMBRA</name>
<keyword evidence="4" id="KW-1185">Reference proteome</keyword>
<protein>
    <submittedName>
        <fullName evidence="3">Uncharacterized protein</fullName>
    </submittedName>
</protein>
<dbReference type="GO" id="GO:0070917">
    <property type="term" value="F:inositol phosphoceramide synthase regulator activity"/>
    <property type="evidence" value="ECO:0007669"/>
    <property type="project" value="InterPro"/>
</dbReference>
<evidence type="ECO:0000313" key="4">
    <source>
        <dbReference type="Proteomes" id="UP001206595"/>
    </source>
</evidence>
<dbReference type="GO" id="GO:0000139">
    <property type="term" value="C:Golgi membrane"/>
    <property type="evidence" value="ECO:0007669"/>
    <property type="project" value="TreeGrafter"/>
</dbReference>
<dbReference type="Pfam" id="PF08552">
    <property type="entry name" value="Kei1"/>
    <property type="match status" value="1"/>
</dbReference>
<feature type="transmembrane region" description="Helical" evidence="2">
    <location>
        <begin position="131"/>
        <end position="155"/>
    </location>
</feature>
<keyword evidence="2" id="KW-0472">Membrane</keyword>
<dbReference type="Proteomes" id="UP001206595">
    <property type="component" value="Unassembled WGS sequence"/>
</dbReference>
<reference evidence="3" key="2">
    <citation type="journal article" date="2022" name="Proc. Natl. Acad. Sci. U.S.A.">
        <title>Diploid-dominant life cycles characterize the early evolution of Fungi.</title>
        <authorList>
            <person name="Amses K.R."/>
            <person name="Simmons D.R."/>
            <person name="Longcore J.E."/>
            <person name="Mondo S.J."/>
            <person name="Seto K."/>
            <person name="Jeronimo G.H."/>
            <person name="Bonds A.E."/>
            <person name="Quandt C.A."/>
            <person name="Davis W.J."/>
            <person name="Chang Y."/>
            <person name="Federici B.A."/>
            <person name="Kuo A."/>
            <person name="LaButti K."/>
            <person name="Pangilinan J."/>
            <person name="Andreopoulos W."/>
            <person name="Tritt A."/>
            <person name="Riley R."/>
            <person name="Hundley H."/>
            <person name="Johnson J."/>
            <person name="Lipzen A."/>
            <person name="Barry K."/>
            <person name="Lang B.F."/>
            <person name="Cuomo C.A."/>
            <person name="Buchler N.E."/>
            <person name="Grigoriev I.V."/>
            <person name="Spatafora J.W."/>
            <person name="Stajich J.E."/>
            <person name="James T.Y."/>
        </authorList>
    </citation>
    <scope>NUCLEOTIDE SEQUENCE</scope>
    <source>
        <strain evidence="3">AG</strain>
    </source>
</reference>
<evidence type="ECO:0000256" key="1">
    <source>
        <dbReference type="SAM" id="MobiDB-lite"/>
    </source>
</evidence>
<feature type="transmembrane region" description="Helical" evidence="2">
    <location>
        <begin position="48"/>
        <end position="68"/>
    </location>
</feature>
<feature type="transmembrane region" description="Helical" evidence="2">
    <location>
        <begin position="80"/>
        <end position="103"/>
    </location>
</feature>
<evidence type="ECO:0000256" key="2">
    <source>
        <dbReference type="SAM" id="Phobius"/>
    </source>
</evidence>
<dbReference type="GeneID" id="75911224"/>
<feature type="transmembrane region" description="Helical" evidence="2">
    <location>
        <begin position="9"/>
        <end position="28"/>
    </location>
</feature>
<proteinExistence type="predicted"/>
<gene>
    <name evidence="3" type="ORF">K450DRAFT_222275</name>
</gene>
<reference evidence="3" key="1">
    <citation type="submission" date="2021-06" db="EMBL/GenBank/DDBJ databases">
        <authorList>
            <consortium name="DOE Joint Genome Institute"/>
            <person name="Mondo S.J."/>
            <person name="Amses K.R."/>
            <person name="Simmons D.R."/>
            <person name="Longcore J.E."/>
            <person name="Seto K."/>
            <person name="Alves G.H."/>
            <person name="Bonds A.E."/>
            <person name="Quandt C.A."/>
            <person name="Davis W.J."/>
            <person name="Chang Y."/>
            <person name="Letcher P.M."/>
            <person name="Powell M.J."/>
            <person name="Kuo A."/>
            <person name="Labutti K."/>
            <person name="Pangilinan J."/>
            <person name="Andreopoulos W."/>
            <person name="Tritt A."/>
            <person name="Riley R."/>
            <person name="Hundley H."/>
            <person name="Johnson J."/>
            <person name="Lipzen A."/>
            <person name="Barry K."/>
            <person name="Berbee M.L."/>
            <person name="Buchler N.E."/>
            <person name="Grigoriev I.V."/>
            <person name="Spatafora J.W."/>
            <person name="Stajich J.E."/>
            <person name="James T.Y."/>
        </authorList>
    </citation>
    <scope>NUCLEOTIDE SEQUENCE</scope>
    <source>
        <strain evidence="3">AG</strain>
    </source>
</reference>
<organism evidence="3 4">
    <name type="scientific">Umbelopsis ramanniana AG</name>
    <dbReference type="NCBI Taxonomy" id="1314678"/>
    <lineage>
        <taxon>Eukaryota</taxon>
        <taxon>Fungi</taxon>
        <taxon>Fungi incertae sedis</taxon>
        <taxon>Mucoromycota</taxon>
        <taxon>Mucoromycotina</taxon>
        <taxon>Umbelopsidomycetes</taxon>
        <taxon>Umbelopsidales</taxon>
        <taxon>Umbelopsidaceae</taxon>
        <taxon>Umbelopsis</taxon>
    </lineage>
</organism>
<evidence type="ECO:0000313" key="3">
    <source>
        <dbReference type="EMBL" id="KAI8583682.1"/>
    </source>
</evidence>
<dbReference type="GO" id="GO:0070916">
    <property type="term" value="C:inositol phosphoceramide synthase complex"/>
    <property type="evidence" value="ECO:0007669"/>
    <property type="project" value="TreeGrafter"/>
</dbReference>
<dbReference type="PANTHER" id="PTHR28077:SF1">
    <property type="entry name" value="INOSITOL PHOSPHORYLCERAMIDE SYNTHASE REGULATORY SUBUNIT KEI1"/>
    <property type="match status" value="1"/>
</dbReference>
<comment type="caution">
    <text evidence="3">The sequence shown here is derived from an EMBL/GenBank/DDBJ whole genome shotgun (WGS) entry which is preliminary data.</text>
</comment>
<feature type="region of interest" description="Disordered" evidence="1">
    <location>
        <begin position="188"/>
        <end position="208"/>
    </location>
</feature>
<keyword evidence="2" id="KW-1133">Transmembrane helix</keyword>
<dbReference type="GO" id="GO:0006673">
    <property type="term" value="P:inositol phosphoceramide metabolic process"/>
    <property type="evidence" value="ECO:0007669"/>
    <property type="project" value="InterPro"/>
</dbReference>
<accession>A0AAD5HGM5</accession>
<dbReference type="RefSeq" id="XP_051448686.1">
    <property type="nucleotide sequence ID" value="XM_051585876.1"/>
</dbReference>
<dbReference type="InterPro" id="IPR013862">
    <property type="entry name" value="Kei1"/>
</dbReference>